<accession>M5U5Q1</accession>
<dbReference type="InterPro" id="IPR004358">
    <property type="entry name" value="Sig_transdc_His_kin-like_C"/>
</dbReference>
<dbReference type="InterPro" id="IPR036890">
    <property type="entry name" value="HATPase_C_sf"/>
</dbReference>
<dbReference type="PATRIC" id="fig|1263870.3.peg.2069"/>
<feature type="domain" description="Histidine kinase" evidence="11">
    <location>
        <begin position="414"/>
        <end position="623"/>
    </location>
</feature>
<dbReference type="SMART" id="SM00065">
    <property type="entry name" value="GAF"/>
    <property type="match status" value="1"/>
</dbReference>
<dbReference type="InterPro" id="IPR036097">
    <property type="entry name" value="HisK_dim/P_sf"/>
</dbReference>
<dbReference type="OrthoDB" id="9765274at2"/>
<gene>
    <name evidence="12" type="ORF">RSSM_01937</name>
</gene>
<evidence type="ECO:0000256" key="8">
    <source>
        <dbReference type="ARBA" id="ARBA00023012"/>
    </source>
</evidence>
<dbReference type="Pfam" id="PF00498">
    <property type="entry name" value="FHA"/>
    <property type="match status" value="1"/>
</dbReference>
<keyword evidence="5" id="KW-0547">Nucleotide-binding</keyword>
<evidence type="ECO:0000256" key="7">
    <source>
        <dbReference type="ARBA" id="ARBA00022840"/>
    </source>
</evidence>
<proteinExistence type="predicted"/>
<feature type="region of interest" description="Disordered" evidence="9">
    <location>
        <begin position="149"/>
        <end position="176"/>
    </location>
</feature>
<feature type="compositionally biased region" description="Basic and acidic residues" evidence="9">
    <location>
        <begin position="266"/>
        <end position="278"/>
    </location>
</feature>
<dbReference type="EC" id="2.7.13.3" evidence="2"/>
<evidence type="ECO:0000259" key="10">
    <source>
        <dbReference type="PROSITE" id="PS50006"/>
    </source>
</evidence>
<name>M5U5Q1_9BACT</name>
<comment type="caution">
    <text evidence="12">The sequence shown here is derived from an EMBL/GenBank/DDBJ whole genome shotgun (WGS) entry which is preliminary data.</text>
</comment>
<protein>
    <recommendedName>
        <fullName evidence="2">histidine kinase</fullName>
        <ecNumber evidence="2">2.7.13.3</ecNumber>
    </recommendedName>
</protein>
<dbReference type="PROSITE" id="PS50006">
    <property type="entry name" value="FHA_DOMAIN"/>
    <property type="match status" value="1"/>
</dbReference>
<dbReference type="Gene3D" id="3.30.565.10">
    <property type="entry name" value="Histidine kinase-like ATPase, C-terminal domain"/>
    <property type="match status" value="1"/>
</dbReference>
<evidence type="ECO:0000256" key="2">
    <source>
        <dbReference type="ARBA" id="ARBA00012438"/>
    </source>
</evidence>
<evidence type="ECO:0000313" key="13">
    <source>
        <dbReference type="Proteomes" id="UP000011885"/>
    </source>
</evidence>
<dbReference type="PRINTS" id="PR00344">
    <property type="entry name" value="BCTRLSENSOR"/>
</dbReference>
<evidence type="ECO:0000256" key="6">
    <source>
        <dbReference type="ARBA" id="ARBA00022777"/>
    </source>
</evidence>
<dbReference type="CDD" id="cd00082">
    <property type="entry name" value="HisKA"/>
    <property type="match status" value="1"/>
</dbReference>
<dbReference type="Gene3D" id="3.30.450.40">
    <property type="match status" value="1"/>
</dbReference>
<dbReference type="PANTHER" id="PTHR43065">
    <property type="entry name" value="SENSOR HISTIDINE KINASE"/>
    <property type="match status" value="1"/>
</dbReference>
<dbReference type="PANTHER" id="PTHR43065:SF10">
    <property type="entry name" value="PEROXIDE STRESS-ACTIVATED HISTIDINE KINASE MAK3"/>
    <property type="match status" value="1"/>
</dbReference>
<dbReference type="SUPFAM" id="SSF47384">
    <property type="entry name" value="Homodimeric domain of signal transducing histidine kinase"/>
    <property type="match status" value="1"/>
</dbReference>
<feature type="region of interest" description="Disordered" evidence="9">
    <location>
        <begin position="266"/>
        <end position="293"/>
    </location>
</feature>
<dbReference type="InterPro" id="IPR008984">
    <property type="entry name" value="SMAD_FHA_dom_sf"/>
</dbReference>
<keyword evidence="8" id="KW-0902">Two-component regulatory system</keyword>
<dbReference type="SMART" id="SM00387">
    <property type="entry name" value="HATPase_c"/>
    <property type="match status" value="1"/>
</dbReference>
<dbReference type="SMART" id="SM00240">
    <property type="entry name" value="FHA"/>
    <property type="match status" value="1"/>
</dbReference>
<dbReference type="EMBL" id="ANOH01000136">
    <property type="protein sequence ID" value="EMI56604.1"/>
    <property type="molecule type" value="Genomic_DNA"/>
</dbReference>
<dbReference type="RefSeq" id="WP_008676868.1">
    <property type="nucleotide sequence ID" value="NZ_ANOH01000136.1"/>
</dbReference>
<keyword evidence="13" id="KW-1185">Reference proteome</keyword>
<dbReference type="InterPro" id="IPR005467">
    <property type="entry name" value="His_kinase_dom"/>
</dbReference>
<dbReference type="InterPro" id="IPR003018">
    <property type="entry name" value="GAF"/>
</dbReference>
<dbReference type="GO" id="GO:0005524">
    <property type="term" value="F:ATP binding"/>
    <property type="evidence" value="ECO:0007669"/>
    <property type="project" value="UniProtKB-KW"/>
</dbReference>
<evidence type="ECO:0000256" key="1">
    <source>
        <dbReference type="ARBA" id="ARBA00000085"/>
    </source>
</evidence>
<evidence type="ECO:0000313" key="12">
    <source>
        <dbReference type="EMBL" id="EMI56604.1"/>
    </source>
</evidence>
<dbReference type="InterPro" id="IPR029016">
    <property type="entry name" value="GAF-like_dom_sf"/>
</dbReference>
<dbReference type="AlphaFoldDB" id="M5U5Q1"/>
<dbReference type="Proteomes" id="UP000011885">
    <property type="component" value="Unassembled WGS sequence"/>
</dbReference>
<dbReference type="CDD" id="cd00060">
    <property type="entry name" value="FHA"/>
    <property type="match status" value="1"/>
</dbReference>
<keyword evidence="3" id="KW-0597">Phosphoprotein</keyword>
<evidence type="ECO:0000256" key="3">
    <source>
        <dbReference type="ARBA" id="ARBA00022553"/>
    </source>
</evidence>
<organism evidence="12 13">
    <name type="scientific">Rhodopirellula sallentina SM41</name>
    <dbReference type="NCBI Taxonomy" id="1263870"/>
    <lineage>
        <taxon>Bacteria</taxon>
        <taxon>Pseudomonadati</taxon>
        <taxon>Planctomycetota</taxon>
        <taxon>Planctomycetia</taxon>
        <taxon>Pirellulales</taxon>
        <taxon>Pirellulaceae</taxon>
        <taxon>Rhodopirellula</taxon>
    </lineage>
</organism>
<dbReference type="Gene3D" id="2.60.200.20">
    <property type="match status" value="1"/>
</dbReference>
<evidence type="ECO:0000256" key="9">
    <source>
        <dbReference type="SAM" id="MobiDB-lite"/>
    </source>
</evidence>
<dbReference type="GO" id="GO:0000155">
    <property type="term" value="F:phosphorelay sensor kinase activity"/>
    <property type="evidence" value="ECO:0007669"/>
    <property type="project" value="InterPro"/>
</dbReference>
<dbReference type="InterPro" id="IPR003661">
    <property type="entry name" value="HisK_dim/P_dom"/>
</dbReference>
<evidence type="ECO:0000259" key="11">
    <source>
        <dbReference type="PROSITE" id="PS50109"/>
    </source>
</evidence>
<keyword evidence="6" id="KW-0418">Kinase</keyword>
<dbReference type="Gene3D" id="1.10.287.130">
    <property type="match status" value="1"/>
</dbReference>
<dbReference type="PROSITE" id="PS50109">
    <property type="entry name" value="HIS_KIN"/>
    <property type="match status" value="1"/>
</dbReference>
<dbReference type="SUPFAM" id="SSF55874">
    <property type="entry name" value="ATPase domain of HSP90 chaperone/DNA topoisomerase II/histidine kinase"/>
    <property type="match status" value="1"/>
</dbReference>
<keyword evidence="7" id="KW-0067">ATP-binding</keyword>
<dbReference type="InterPro" id="IPR003594">
    <property type="entry name" value="HATPase_dom"/>
</dbReference>
<dbReference type="InterPro" id="IPR000253">
    <property type="entry name" value="FHA_dom"/>
</dbReference>
<dbReference type="Pfam" id="PF01590">
    <property type="entry name" value="GAF"/>
    <property type="match status" value="1"/>
</dbReference>
<reference evidence="12 13" key="1">
    <citation type="journal article" date="2013" name="Mar. Genomics">
        <title>Expression of sulfatases in Rhodopirellula baltica and the diversity of sulfatases in the genus Rhodopirellula.</title>
        <authorList>
            <person name="Wegner C.E."/>
            <person name="Richter-Heitmann T."/>
            <person name="Klindworth A."/>
            <person name="Klockow C."/>
            <person name="Richter M."/>
            <person name="Achstetter T."/>
            <person name="Glockner F.O."/>
            <person name="Harder J."/>
        </authorList>
    </citation>
    <scope>NUCLEOTIDE SEQUENCE [LARGE SCALE GENOMIC DNA]</scope>
    <source>
        <strain evidence="12 13">SM41</strain>
    </source>
</reference>
<comment type="catalytic activity">
    <reaction evidence="1">
        <text>ATP + protein L-histidine = ADP + protein N-phospho-L-histidine.</text>
        <dbReference type="EC" id="2.7.13.3"/>
    </reaction>
</comment>
<dbReference type="SMART" id="SM00388">
    <property type="entry name" value="HisKA"/>
    <property type="match status" value="1"/>
</dbReference>
<dbReference type="CDD" id="cd00075">
    <property type="entry name" value="HATPase"/>
    <property type="match status" value="1"/>
</dbReference>
<feature type="domain" description="FHA" evidence="10">
    <location>
        <begin position="23"/>
        <end position="74"/>
    </location>
</feature>
<sequence length="636" mass="69304">MASLFVIRGRDQGKHFQVAAPVTRLGRDSTNDIQLLDNEASRGHAEIRCDPARGRFELIDLGSSNGTFVNSERVARRELVSGDRVEIGGTLLIFTGGGNVAAMDAAHGVDIVRQVRAGDASRIVSSFSHGGVTRGRNPSVSEIARLKKTLAGSDSPGEDDRSSAKAKKQPTVEEKVDGPVTTIADTIVDEPDTDSSVSSLVHSHSETTKSFLDTDQSLEVMYLTALAVGRTDDLNEVLDRVLKLIFDWVEADRGCVMLRDPESKRLTPAARCDREQSKPTKSKSGKPSKPPGRITISHTILDYVLQRKEGVRTSDAVDDERFDNAASIVQGGVREALCVPLQGRYDVVGALYVDTYTPPGEWIQKKGATRFHDDHLKLITAIGHQAALAIEDTFYYSALLQGERLAAMGQTIATLSHHIKNILQGVRGGSYLIESGLAKDDTEAIRRGWAIVDRNQERISNLVLDMLTFSKEREPQRVDADLNETIRDVVELMQGRARESKIELQNALDDDLPIASFDPDAIHRALLNLITNAIDAAVSCVRVRSRFDAVLGWIVDVEDDGEGVDEDERDQIFSLFESKKGARGTGLGLPVTAKIMQEHGGSVEVQNATGGGALFRMVLPTIGTDISNTTSRDTQT</sequence>
<dbReference type="Pfam" id="PF02518">
    <property type="entry name" value="HATPase_c"/>
    <property type="match status" value="1"/>
</dbReference>
<dbReference type="SUPFAM" id="SSF49879">
    <property type="entry name" value="SMAD/FHA domain"/>
    <property type="match status" value="1"/>
</dbReference>
<dbReference type="SUPFAM" id="SSF55781">
    <property type="entry name" value="GAF domain-like"/>
    <property type="match status" value="1"/>
</dbReference>
<evidence type="ECO:0000256" key="4">
    <source>
        <dbReference type="ARBA" id="ARBA00022679"/>
    </source>
</evidence>
<evidence type="ECO:0000256" key="5">
    <source>
        <dbReference type="ARBA" id="ARBA00022741"/>
    </source>
</evidence>
<keyword evidence="4" id="KW-0808">Transferase</keyword>